<dbReference type="AlphaFoldDB" id="A0A5C6FK96"/>
<feature type="domain" description="Nudix hydrolase" evidence="8">
    <location>
        <begin position="47"/>
        <end position="175"/>
    </location>
</feature>
<evidence type="ECO:0000256" key="4">
    <source>
        <dbReference type="ARBA" id="ARBA00016377"/>
    </source>
</evidence>
<dbReference type="PROSITE" id="PS00893">
    <property type="entry name" value="NUDIX_BOX"/>
    <property type="match status" value="1"/>
</dbReference>
<dbReference type="Proteomes" id="UP000316476">
    <property type="component" value="Unassembled WGS sequence"/>
</dbReference>
<evidence type="ECO:0000313" key="10">
    <source>
        <dbReference type="Proteomes" id="UP000316476"/>
    </source>
</evidence>
<evidence type="ECO:0000256" key="6">
    <source>
        <dbReference type="ARBA" id="ARBA00032162"/>
    </source>
</evidence>
<comment type="caution">
    <text evidence="9">The sequence shown here is derived from an EMBL/GenBank/DDBJ whole genome shotgun (WGS) entry which is preliminary data.</text>
</comment>
<dbReference type="RefSeq" id="WP_146416362.1">
    <property type="nucleotide sequence ID" value="NZ_SJPZ01000003.1"/>
</dbReference>
<dbReference type="PANTHER" id="PTHR11839:SF18">
    <property type="entry name" value="NUDIX HYDROLASE DOMAIN-CONTAINING PROTEIN"/>
    <property type="match status" value="1"/>
</dbReference>
<evidence type="ECO:0000256" key="7">
    <source>
        <dbReference type="ARBA" id="ARBA00032272"/>
    </source>
</evidence>
<gene>
    <name evidence="9" type="primary">nudF_2</name>
    <name evidence="9" type="ORF">V7x_53290</name>
</gene>
<name>A0A5C6FK96_9PLAN</name>
<comment type="catalytic activity">
    <reaction evidence="1">
        <text>GDP-alpha-D-mannose + H2O = alpha-D-mannose 1-phosphate + GMP + 2 H(+)</text>
        <dbReference type="Rhea" id="RHEA:27978"/>
        <dbReference type="ChEBI" id="CHEBI:15377"/>
        <dbReference type="ChEBI" id="CHEBI:15378"/>
        <dbReference type="ChEBI" id="CHEBI:57527"/>
        <dbReference type="ChEBI" id="CHEBI:58115"/>
        <dbReference type="ChEBI" id="CHEBI:58409"/>
    </reaction>
</comment>
<protein>
    <recommendedName>
        <fullName evidence="4">GDP-mannose pyrophosphatase</fullName>
    </recommendedName>
    <alternativeName>
        <fullName evidence="6">GDP-mannose hydrolase</fullName>
    </alternativeName>
    <alternativeName>
        <fullName evidence="7">GDPMK</fullName>
    </alternativeName>
</protein>
<dbReference type="GO" id="GO:0016787">
    <property type="term" value="F:hydrolase activity"/>
    <property type="evidence" value="ECO:0007669"/>
    <property type="project" value="UniProtKB-KW"/>
</dbReference>
<evidence type="ECO:0000256" key="1">
    <source>
        <dbReference type="ARBA" id="ARBA00000847"/>
    </source>
</evidence>
<sequence>MSQSTPRRHGPWTINQSATVYQDPWIRVCRDEVTRPDGKPGTHSVVHLKHGVSVLAIDQNRNVYLTEEFHYGVGRVTLESVSGGIEPGEDSESTARRELKEEIGIVANRWTDLGVCDPFTASVVSPTKLYLAEDIRHEKAAPEGTELIRCVRIPLADAVEKVLRSEITHAPSCLLILMADRIR</sequence>
<dbReference type="Pfam" id="PF00293">
    <property type="entry name" value="NUDIX"/>
    <property type="match status" value="1"/>
</dbReference>
<dbReference type="InterPro" id="IPR020084">
    <property type="entry name" value="NUDIX_hydrolase_CS"/>
</dbReference>
<evidence type="ECO:0000256" key="2">
    <source>
        <dbReference type="ARBA" id="ARBA00001946"/>
    </source>
</evidence>
<dbReference type="SUPFAM" id="SSF55811">
    <property type="entry name" value="Nudix"/>
    <property type="match status" value="1"/>
</dbReference>
<dbReference type="PROSITE" id="PS51462">
    <property type="entry name" value="NUDIX"/>
    <property type="match status" value="1"/>
</dbReference>
<keyword evidence="5 9" id="KW-0378">Hydrolase</keyword>
<dbReference type="OrthoDB" id="9806150at2"/>
<accession>A0A5C6FK96</accession>
<evidence type="ECO:0000256" key="5">
    <source>
        <dbReference type="ARBA" id="ARBA00022801"/>
    </source>
</evidence>
<comment type="cofactor">
    <cofactor evidence="2">
        <name>Mg(2+)</name>
        <dbReference type="ChEBI" id="CHEBI:18420"/>
    </cofactor>
</comment>
<organism evidence="9 10">
    <name type="scientific">Crateriforma conspicua</name>
    <dbReference type="NCBI Taxonomy" id="2527996"/>
    <lineage>
        <taxon>Bacteria</taxon>
        <taxon>Pseudomonadati</taxon>
        <taxon>Planctomycetota</taxon>
        <taxon>Planctomycetia</taxon>
        <taxon>Planctomycetales</taxon>
        <taxon>Planctomycetaceae</taxon>
        <taxon>Crateriforma</taxon>
    </lineage>
</organism>
<dbReference type="InterPro" id="IPR000086">
    <property type="entry name" value="NUDIX_hydrolase_dom"/>
</dbReference>
<dbReference type="PANTHER" id="PTHR11839">
    <property type="entry name" value="UDP/ADP-SUGAR PYROPHOSPHATASE"/>
    <property type="match status" value="1"/>
</dbReference>
<evidence type="ECO:0000256" key="3">
    <source>
        <dbReference type="ARBA" id="ARBA00007275"/>
    </source>
</evidence>
<comment type="similarity">
    <text evidence="3">Belongs to the Nudix hydrolase family. NudK subfamily.</text>
</comment>
<dbReference type="EMBL" id="SJPZ01000003">
    <property type="protein sequence ID" value="TWU61018.1"/>
    <property type="molecule type" value="Genomic_DNA"/>
</dbReference>
<dbReference type="InterPro" id="IPR015797">
    <property type="entry name" value="NUDIX_hydrolase-like_dom_sf"/>
</dbReference>
<evidence type="ECO:0000259" key="8">
    <source>
        <dbReference type="PROSITE" id="PS51462"/>
    </source>
</evidence>
<evidence type="ECO:0000313" key="9">
    <source>
        <dbReference type="EMBL" id="TWU61018.1"/>
    </source>
</evidence>
<dbReference type="GO" id="GO:0006753">
    <property type="term" value="P:nucleoside phosphate metabolic process"/>
    <property type="evidence" value="ECO:0007669"/>
    <property type="project" value="TreeGrafter"/>
</dbReference>
<reference evidence="9 10" key="1">
    <citation type="submission" date="2019-02" db="EMBL/GenBank/DDBJ databases">
        <title>Deep-cultivation of Planctomycetes and their phenomic and genomic characterization uncovers novel biology.</title>
        <authorList>
            <person name="Wiegand S."/>
            <person name="Jogler M."/>
            <person name="Boedeker C."/>
            <person name="Pinto D."/>
            <person name="Vollmers J."/>
            <person name="Rivas-Marin E."/>
            <person name="Kohn T."/>
            <person name="Peeters S.H."/>
            <person name="Heuer A."/>
            <person name="Rast P."/>
            <person name="Oberbeckmann S."/>
            <person name="Bunk B."/>
            <person name="Jeske O."/>
            <person name="Meyerdierks A."/>
            <person name="Storesund J.E."/>
            <person name="Kallscheuer N."/>
            <person name="Luecker S."/>
            <person name="Lage O.M."/>
            <person name="Pohl T."/>
            <person name="Merkel B.J."/>
            <person name="Hornburger P."/>
            <person name="Mueller R.-W."/>
            <person name="Bruemmer F."/>
            <person name="Labrenz M."/>
            <person name="Spormann A.M."/>
            <person name="Op Den Camp H."/>
            <person name="Overmann J."/>
            <person name="Amann R."/>
            <person name="Jetten M.S.M."/>
            <person name="Mascher T."/>
            <person name="Medema M.H."/>
            <person name="Devos D.P."/>
            <person name="Kaster A.-K."/>
            <person name="Ovreas L."/>
            <person name="Rohde M."/>
            <person name="Galperin M.Y."/>
            <person name="Jogler C."/>
        </authorList>
    </citation>
    <scope>NUCLEOTIDE SEQUENCE [LARGE SCALE GENOMIC DNA]</scope>
    <source>
        <strain evidence="9 10">V7</strain>
    </source>
</reference>
<dbReference type="Gene3D" id="3.90.79.10">
    <property type="entry name" value="Nucleoside Triphosphate Pyrophosphohydrolase"/>
    <property type="match status" value="1"/>
</dbReference>
<proteinExistence type="inferred from homology"/>
<dbReference type="GO" id="GO:0005829">
    <property type="term" value="C:cytosol"/>
    <property type="evidence" value="ECO:0007669"/>
    <property type="project" value="TreeGrafter"/>
</dbReference>
<dbReference type="GO" id="GO:0019693">
    <property type="term" value="P:ribose phosphate metabolic process"/>
    <property type="evidence" value="ECO:0007669"/>
    <property type="project" value="TreeGrafter"/>
</dbReference>